<comment type="caution">
    <text evidence="2">The sequence shown here is derived from an EMBL/GenBank/DDBJ whole genome shotgun (WGS) entry which is preliminary data.</text>
</comment>
<feature type="domain" description="SGNH hydrolase-type esterase" evidence="1">
    <location>
        <begin position="5"/>
        <end position="152"/>
    </location>
</feature>
<proteinExistence type="predicted"/>
<dbReference type="Pfam" id="PF13472">
    <property type="entry name" value="Lipase_GDSL_2"/>
    <property type="match status" value="1"/>
</dbReference>
<dbReference type="AlphaFoldDB" id="A0A1G2FKA7"/>
<dbReference type="InterPro" id="IPR051532">
    <property type="entry name" value="Ester_Hydrolysis_Enzymes"/>
</dbReference>
<dbReference type="Gene3D" id="3.40.50.1110">
    <property type="entry name" value="SGNH hydrolase"/>
    <property type="match status" value="1"/>
</dbReference>
<dbReference type="GO" id="GO:0004622">
    <property type="term" value="F:phosphatidylcholine lysophospholipase activity"/>
    <property type="evidence" value="ECO:0007669"/>
    <property type="project" value="TreeGrafter"/>
</dbReference>
<evidence type="ECO:0000259" key="1">
    <source>
        <dbReference type="Pfam" id="PF13472"/>
    </source>
</evidence>
<gene>
    <name evidence="2" type="ORF">A3E90_02895</name>
</gene>
<organism evidence="2 3">
    <name type="scientific">Candidatus Portnoybacteria bacterium RIFCSPHIGHO2_12_FULL_40_11</name>
    <dbReference type="NCBI Taxonomy" id="1801998"/>
    <lineage>
        <taxon>Bacteria</taxon>
        <taxon>Candidatus Portnoyibacteriota</taxon>
    </lineage>
</organism>
<evidence type="ECO:0000313" key="3">
    <source>
        <dbReference type="Proteomes" id="UP000177247"/>
    </source>
</evidence>
<feature type="non-terminal residue" evidence="2">
    <location>
        <position position="1"/>
    </location>
</feature>
<dbReference type="SUPFAM" id="SSF52266">
    <property type="entry name" value="SGNH hydrolase"/>
    <property type="match status" value="1"/>
</dbReference>
<reference evidence="2 3" key="1">
    <citation type="journal article" date="2016" name="Nat. Commun.">
        <title>Thousands of microbial genomes shed light on interconnected biogeochemical processes in an aquifer system.</title>
        <authorList>
            <person name="Anantharaman K."/>
            <person name="Brown C.T."/>
            <person name="Hug L.A."/>
            <person name="Sharon I."/>
            <person name="Castelle C.J."/>
            <person name="Probst A.J."/>
            <person name="Thomas B.C."/>
            <person name="Singh A."/>
            <person name="Wilkins M.J."/>
            <person name="Karaoz U."/>
            <person name="Brodie E.L."/>
            <person name="Williams K.H."/>
            <person name="Hubbard S.S."/>
            <person name="Banfield J.F."/>
        </authorList>
    </citation>
    <scope>NUCLEOTIDE SEQUENCE [LARGE SCALE GENOMIC DNA]</scope>
</reference>
<dbReference type="EMBL" id="MHNC01000031">
    <property type="protein sequence ID" value="OGZ38257.1"/>
    <property type="molecule type" value="Genomic_DNA"/>
</dbReference>
<dbReference type="InterPro" id="IPR036514">
    <property type="entry name" value="SGNH_hydro_sf"/>
</dbReference>
<dbReference type="PANTHER" id="PTHR30383:SF5">
    <property type="entry name" value="SGNH HYDROLASE-TYPE ESTERASE DOMAIN-CONTAINING PROTEIN"/>
    <property type="match status" value="1"/>
</dbReference>
<dbReference type="InterPro" id="IPR013830">
    <property type="entry name" value="SGNH_hydro"/>
</dbReference>
<protein>
    <recommendedName>
        <fullName evidence="1">SGNH hydrolase-type esterase domain-containing protein</fullName>
    </recommendedName>
</protein>
<evidence type="ECO:0000313" key="2">
    <source>
        <dbReference type="EMBL" id="OGZ38257.1"/>
    </source>
</evidence>
<accession>A0A1G2FKA7</accession>
<name>A0A1G2FKA7_9BACT</name>
<dbReference type="PANTHER" id="PTHR30383">
    <property type="entry name" value="THIOESTERASE 1/PROTEASE 1/LYSOPHOSPHOLIPASE L1"/>
    <property type="match status" value="1"/>
</dbReference>
<dbReference type="Proteomes" id="UP000177247">
    <property type="component" value="Unassembled WGS sequence"/>
</dbReference>
<sequence>IWLYNLSIGGNTSEHLLSRLKNEAKARTAESPIDLIIFSVGINDSRYLNSEDNPRVSLDKFKKNLKALLEQSKEFTEKIIFIGLTKVDELKTAPTIWSKKEYFTNDNISKYNEAIESFCEENKVFFIKMIDLLDKDDLDKKDGLHPNSKGHEKMFFKIKDFLLRNQLLDLRN</sequence>